<dbReference type="AlphaFoldDB" id="A0A067H4F4"/>
<keyword evidence="1" id="KW-0812">Transmembrane</keyword>
<organism evidence="2 3">
    <name type="scientific">Citrus sinensis</name>
    <name type="common">Sweet orange</name>
    <name type="synonym">Citrus aurantium var. sinensis</name>
    <dbReference type="NCBI Taxonomy" id="2711"/>
    <lineage>
        <taxon>Eukaryota</taxon>
        <taxon>Viridiplantae</taxon>
        <taxon>Streptophyta</taxon>
        <taxon>Embryophyta</taxon>
        <taxon>Tracheophyta</taxon>
        <taxon>Spermatophyta</taxon>
        <taxon>Magnoliopsida</taxon>
        <taxon>eudicotyledons</taxon>
        <taxon>Gunneridae</taxon>
        <taxon>Pentapetalae</taxon>
        <taxon>rosids</taxon>
        <taxon>malvids</taxon>
        <taxon>Sapindales</taxon>
        <taxon>Rutaceae</taxon>
        <taxon>Aurantioideae</taxon>
        <taxon>Citrus</taxon>
    </lineage>
</organism>
<evidence type="ECO:0000313" key="3">
    <source>
        <dbReference type="Proteomes" id="UP000027120"/>
    </source>
</evidence>
<dbReference type="Proteomes" id="UP000027120">
    <property type="component" value="Unassembled WGS sequence"/>
</dbReference>
<gene>
    <name evidence="2" type="ORF">CISIN_1g0112711mg</name>
</gene>
<evidence type="ECO:0000313" key="2">
    <source>
        <dbReference type="EMBL" id="KDO86898.1"/>
    </source>
</evidence>
<keyword evidence="1" id="KW-0472">Membrane</keyword>
<feature type="non-terminal residue" evidence="2">
    <location>
        <position position="1"/>
    </location>
</feature>
<keyword evidence="1" id="KW-1133">Transmembrane helix</keyword>
<feature type="transmembrane region" description="Helical" evidence="1">
    <location>
        <begin position="25"/>
        <end position="43"/>
    </location>
</feature>
<reference evidence="2 3" key="1">
    <citation type="submission" date="2014-04" db="EMBL/GenBank/DDBJ databases">
        <authorList>
            <consortium name="International Citrus Genome Consortium"/>
            <person name="Gmitter F."/>
            <person name="Chen C."/>
            <person name="Farmerie W."/>
            <person name="Harkins T."/>
            <person name="Desany B."/>
            <person name="Mohiuddin M."/>
            <person name="Kodira C."/>
            <person name="Borodovsky M."/>
            <person name="Lomsadze A."/>
            <person name="Burns P."/>
            <person name="Jenkins J."/>
            <person name="Prochnik S."/>
            <person name="Shu S."/>
            <person name="Chapman J."/>
            <person name="Pitluck S."/>
            <person name="Schmutz J."/>
            <person name="Rokhsar D."/>
        </authorList>
    </citation>
    <scope>NUCLEOTIDE SEQUENCE</scope>
</reference>
<name>A0A067H4F4_CITSI</name>
<dbReference type="EMBL" id="KK784873">
    <property type="protein sequence ID" value="KDO86898.1"/>
    <property type="molecule type" value="Genomic_DNA"/>
</dbReference>
<sequence>LQYKEAEGSSYRDGSYIDMPGTPKVGLLIFDFFFFNNVLFLLFRLL</sequence>
<evidence type="ECO:0000256" key="1">
    <source>
        <dbReference type="SAM" id="Phobius"/>
    </source>
</evidence>
<protein>
    <submittedName>
        <fullName evidence="2">Uncharacterized protein</fullName>
    </submittedName>
</protein>
<accession>A0A067H4F4</accession>
<proteinExistence type="predicted"/>
<keyword evidence="3" id="KW-1185">Reference proteome</keyword>